<evidence type="ECO:0000313" key="4">
    <source>
        <dbReference type="Proteomes" id="UP000032141"/>
    </source>
</evidence>
<accession>A0A0D3BDP8</accession>
<dbReference type="AlphaFoldDB" id="A0A0D3BDP8"/>
<dbReference type="Pfam" id="PF03732">
    <property type="entry name" value="Retrotrans_gag"/>
    <property type="match status" value="1"/>
</dbReference>
<feature type="compositionally biased region" description="Low complexity" evidence="1">
    <location>
        <begin position="131"/>
        <end position="144"/>
    </location>
</feature>
<dbReference type="PANTHER" id="PTHR35046:SF18">
    <property type="entry name" value="RNA-DIRECTED DNA POLYMERASE"/>
    <property type="match status" value="1"/>
</dbReference>
<dbReference type="STRING" id="109376.A0A0D3BDP8"/>
<keyword evidence="4" id="KW-1185">Reference proteome</keyword>
<dbReference type="PANTHER" id="PTHR35046">
    <property type="entry name" value="ZINC KNUCKLE (CCHC-TYPE) FAMILY PROTEIN"/>
    <property type="match status" value="1"/>
</dbReference>
<proteinExistence type="predicted"/>
<evidence type="ECO:0000259" key="2">
    <source>
        <dbReference type="Pfam" id="PF03732"/>
    </source>
</evidence>
<feature type="compositionally biased region" description="Polar residues" evidence="1">
    <location>
        <begin position="145"/>
        <end position="162"/>
    </location>
</feature>
<sequence>MNIVEEILEFRQVPDDVRVPLIATRFQGRAMACFLPFNYERTLYNKLQNLRQGTRSVDEYATEFFYMTARMPSAENQQQLIARFIGGLRSQLQVALAQFNPPSVSEAHKRAISMEQQLCSSWTSSSRTRFQQGDTSSQQGTTLQNTEATKTPANNDTIANSRPARTNALRCYTCGERL</sequence>
<feature type="region of interest" description="Disordered" evidence="1">
    <location>
        <begin position="128"/>
        <end position="162"/>
    </location>
</feature>
<reference evidence="3" key="2">
    <citation type="submission" date="2015-03" db="UniProtKB">
        <authorList>
            <consortium name="EnsemblPlants"/>
        </authorList>
    </citation>
    <scope>IDENTIFICATION</scope>
</reference>
<evidence type="ECO:0000256" key="1">
    <source>
        <dbReference type="SAM" id="MobiDB-lite"/>
    </source>
</evidence>
<name>A0A0D3BDP8_BRAOL</name>
<dbReference type="HOGENOM" id="CLU_095120_0_0_1"/>
<reference evidence="3 4" key="1">
    <citation type="journal article" date="2014" name="Genome Biol.">
        <title>Transcriptome and methylome profiling reveals relics of genome dominance in the mesopolyploid Brassica oleracea.</title>
        <authorList>
            <person name="Parkin I.A."/>
            <person name="Koh C."/>
            <person name="Tang H."/>
            <person name="Robinson S.J."/>
            <person name="Kagale S."/>
            <person name="Clarke W.E."/>
            <person name="Town C.D."/>
            <person name="Nixon J."/>
            <person name="Krishnakumar V."/>
            <person name="Bidwell S.L."/>
            <person name="Denoeud F."/>
            <person name="Belcram H."/>
            <person name="Links M.G."/>
            <person name="Just J."/>
            <person name="Clarke C."/>
            <person name="Bender T."/>
            <person name="Huebert T."/>
            <person name="Mason A.S."/>
            <person name="Pires J.C."/>
            <person name="Barker G."/>
            <person name="Moore J."/>
            <person name="Walley P.G."/>
            <person name="Manoli S."/>
            <person name="Batley J."/>
            <person name="Edwards D."/>
            <person name="Nelson M.N."/>
            <person name="Wang X."/>
            <person name="Paterson A.H."/>
            <person name="King G."/>
            <person name="Bancroft I."/>
            <person name="Chalhoub B."/>
            <person name="Sharpe A.G."/>
        </authorList>
    </citation>
    <scope>NUCLEOTIDE SEQUENCE</scope>
    <source>
        <strain evidence="3 4">cv. TO1000</strain>
    </source>
</reference>
<protein>
    <recommendedName>
        <fullName evidence="2">Retrotransposon gag domain-containing protein</fullName>
    </recommendedName>
</protein>
<organism evidence="3 4">
    <name type="scientific">Brassica oleracea var. oleracea</name>
    <dbReference type="NCBI Taxonomy" id="109376"/>
    <lineage>
        <taxon>Eukaryota</taxon>
        <taxon>Viridiplantae</taxon>
        <taxon>Streptophyta</taxon>
        <taxon>Embryophyta</taxon>
        <taxon>Tracheophyta</taxon>
        <taxon>Spermatophyta</taxon>
        <taxon>Magnoliopsida</taxon>
        <taxon>eudicotyledons</taxon>
        <taxon>Gunneridae</taxon>
        <taxon>Pentapetalae</taxon>
        <taxon>rosids</taxon>
        <taxon>malvids</taxon>
        <taxon>Brassicales</taxon>
        <taxon>Brassicaceae</taxon>
        <taxon>Brassiceae</taxon>
        <taxon>Brassica</taxon>
    </lineage>
</organism>
<dbReference type="Gramene" id="Bo3g088460.1">
    <property type="protein sequence ID" value="Bo3g088460.1"/>
    <property type="gene ID" value="Bo3g088460"/>
</dbReference>
<feature type="domain" description="Retrotransposon gag" evidence="2">
    <location>
        <begin position="31"/>
        <end position="89"/>
    </location>
</feature>
<dbReference type="OMA" id="MAMINPS"/>
<dbReference type="InterPro" id="IPR005162">
    <property type="entry name" value="Retrotrans_gag_dom"/>
</dbReference>
<dbReference type="EnsemblPlants" id="Bo3g088460.1">
    <property type="protein sequence ID" value="Bo3g088460.1"/>
    <property type="gene ID" value="Bo3g088460"/>
</dbReference>
<dbReference type="Proteomes" id="UP000032141">
    <property type="component" value="Chromosome C3"/>
</dbReference>
<evidence type="ECO:0000313" key="3">
    <source>
        <dbReference type="EnsemblPlants" id="Bo3g088460.1"/>
    </source>
</evidence>